<comment type="caution">
    <text evidence="1">The sequence shown here is derived from an EMBL/GenBank/DDBJ whole genome shotgun (WGS) entry which is preliminary data.</text>
</comment>
<reference evidence="1 2" key="1">
    <citation type="submission" date="2018-03" db="EMBL/GenBank/DDBJ databases">
        <title>Adhaeribacter sp. HMF7605 Genome sequencing and assembly.</title>
        <authorList>
            <person name="Kang H."/>
            <person name="Kang J."/>
            <person name="Cha I."/>
            <person name="Kim H."/>
            <person name="Joh K."/>
        </authorList>
    </citation>
    <scope>NUCLEOTIDE SEQUENCE [LARGE SCALE GENOMIC DNA]</scope>
    <source>
        <strain evidence="1 2">HMF7605</strain>
    </source>
</reference>
<protein>
    <submittedName>
        <fullName evidence="1">Uncharacterized protein</fullName>
    </submittedName>
</protein>
<keyword evidence="2" id="KW-1185">Reference proteome</keyword>
<evidence type="ECO:0000313" key="2">
    <source>
        <dbReference type="Proteomes" id="UP000240357"/>
    </source>
</evidence>
<evidence type="ECO:0000313" key="1">
    <source>
        <dbReference type="EMBL" id="PSR56646.1"/>
    </source>
</evidence>
<accession>A0A2T2YMA8</accession>
<organism evidence="1 2">
    <name type="scientific">Adhaeribacter arboris</name>
    <dbReference type="NCBI Taxonomy" id="2072846"/>
    <lineage>
        <taxon>Bacteria</taxon>
        <taxon>Pseudomonadati</taxon>
        <taxon>Bacteroidota</taxon>
        <taxon>Cytophagia</taxon>
        <taxon>Cytophagales</taxon>
        <taxon>Hymenobacteraceae</taxon>
        <taxon>Adhaeribacter</taxon>
    </lineage>
</organism>
<dbReference type="EMBL" id="PYFT01000001">
    <property type="protein sequence ID" value="PSR56646.1"/>
    <property type="molecule type" value="Genomic_DNA"/>
</dbReference>
<dbReference type="AlphaFoldDB" id="A0A2T2YMA8"/>
<gene>
    <name evidence="1" type="ORF">AHMF7605_25700</name>
</gene>
<dbReference type="Proteomes" id="UP000240357">
    <property type="component" value="Unassembled WGS sequence"/>
</dbReference>
<sequence length="176" mass="21743">MRKRKWVWRIVRKLMTIYRKKERRDIHLDEVEFRKWNRVLEILSTDSMNFGLPDKFFTSESFYDELSGREYPLELQFLVDYQVEQLSHLKFIVDLIHENQPKRIREMDYVWTERSFALCRHHVYLTKSLYKLMERAVKVRRKEQFEDEFQGDSYYSKTPAGAATRWLKEFLKRKST</sequence>
<proteinExistence type="predicted"/>
<name>A0A2T2YMA8_9BACT</name>